<dbReference type="SMART" id="SM00507">
    <property type="entry name" value="HNHc"/>
    <property type="match status" value="1"/>
</dbReference>
<dbReference type="RefSeq" id="WP_070970371.1">
    <property type="nucleotide sequence ID" value="NZ_CP017603.1"/>
</dbReference>
<dbReference type="Pfam" id="PF08388">
    <property type="entry name" value="GIIM"/>
    <property type="match status" value="1"/>
</dbReference>
<dbReference type="EMBL" id="CP020559">
    <property type="protein sequence ID" value="ARE87797.1"/>
    <property type="molecule type" value="Genomic_DNA"/>
</dbReference>
<dbReference type="InterPro" id="IPR013597">
    <property type="entry name" value="Mat_intron_G2"/>
</dbReference>
<keyword evidence="4" id="KW-1185">Reference proteome</keyword>
<accession>A0AAC9RLK1</accession>
<dbReference type="InterPro" id="IPR030931">
    <property type="entry name" value="Group_II_RT_mat"/>
</dbReference>
<dbReference type="InterPro" id="IPR000477">
    <property type="entry name" value="RT_dom"/>
</dbReference>
<keyword evidence="2" id="KW-0695">RNA-directed DNA polymerase</keyword>
<dbReference type="GO" id="GO:0003964">
    <property type="term" value="F:RNA-directed DNA polymerase activity"/>
    <property type="evidence" value="ECO:0007669"/>
    <property type="project" value="UniProtKB-KW"/>
</dbReference>
<dbReference type="PANTHER" id="PTHR34047:SF10">
    <property type="entry name" value="GROUP II INTRON-ASSOCIATED OPEN READING FRAME"/>
    <property type="match status" value="1"/>
</dbReference>
<organism evidence="3 5">
    <name type="scientific">Clostridium formicaceticum</name>
    <dbReference type="NCBI Taxonomy" id="1497"/>
    <lineage>
        <taxon>Bacteria</taxon>
        <taxon>Bacillati</taxon>
        <taxon>Bacillota</taxon>
        <taxon>Clostridia</taxon>
        <taxon>Eubacteriales</taxon>
        <taxon>Clostridiaceae</taxon>
        <taxon>Clostridium</taxon>
    </lineage>
</organism>
<keyword evidence="2" id="KW-0548">Nucleotidyltransferase</keyword>
<dbReference type="Gene3D" id="1.10.30.50">
    <property type="match status" value="1"/>
</dbReference>
<evidence type="ECO:0000259" key="1">
    <source>
        <dbReference type="PROSITE" id="PS50878"/>
    </source>
</evidence>
<dbReference type="SUPFAM" id="SSF56672">
    <property type="entry name" value="DNA/RNA polymerases"/>
    <property type="match status" value="1"/>
</dbReference>
<proteinExistence type="predicted"/>
<dbReference type="Proteomes" id="UP000177894">
    <property type="component" value="Chromosome"/>
</dbReference>
<dbReference type="KEGG" id="cfm:BJL90_16230"/>
<dbReference type="NCBIfam" id="TIGR04416">
    <property type="entry name" value="group_II_RT_mat"/>
    <property type="match status" value="1"/>
</dbReference>
<reference evidence="2 4" key="1">
    <citation type="submission" date="2016-10" db="EMBL/GenBank/DDBJ databases">
        <title>Complete Genome Sequence of Acetogen Clostridium formicoaceticum ATCC 27076.</title>
        <authorList>
            <person name="Bao T."/>
            <person name="Cheng C."/>
            <person name="Zhao J."/>
            <person name="Yang S.-T."/>
            <person name="Wang J."/>
            <person name="Wang M."/>
        </authorList>
    </citation>
    <scope>NUCLEOTIDE SEQUENCE [LARGE SCALE GENOMIC DNA]</scope>
    <source>
        <strain evidence="2 4">ATCC 27076</strain>
    </source>
</reference>
<dbReference type="CDD" id="cd01651">
    <property type="entry name" value="RT_G2_intron"/>
    <property type="match status" value="1"/>
</dbReference>
<gene>
    <name evidence="3" type="primary">ltrA_6</name>
    <name evidence="2" type="ORF">BJL90_16230</name>
    <name evidence="3" type="ORF">CLFO_21970</name>
</gene>
<reference evidence="3 5" key="2">
    <citation type="submission" date="2017-03" db="EMBL/GenBank/DDBJ databases">
        <title>Complete sequence of Clostridium formicaceticum DSM 92.</title>
        <authorList>
            <person name="Poehlein A."/>
            <person name="Karl M."/>
            <person name="Bengelsdorf F.R."/>
            <person name="Duerre P."/>
            <person name="Daniel R."/>
        </authorList>
    </citation>
    <scope>NUCLEOTIDE SEQUENCE [LARGE SCALE GENOMIC DNA]</scope>
    <source>
        <strain evidence="3 5">DSM 92</strain>
    </source>
</reference>
<dbReference type="PANTHER" id="PTHR34047">
    <property type="entry name" value="NUCLEAR INTRON MATURASE 1, MITOCHONDRIAL-RELATED"/>
    <property type="match status" value="1"/>
</dbReference>
<evidence type="ECO:0000313" key="2">
    <source>
        <dbReference type="EMBL" id="AOY77259.1"/>
    </source>
</evidence>
<dbReference type="InterPro" id="IPR025960">
    <property type="entry name" value="RVT_N"/>
</dbReference>
<dbReference type="InterPro" id="IPR002711">
    <property type="entry name" value="HNH"/>
</dbReference>
<sequence length="589" mass="68742">MNTSTMKSALPNITDWQQIGWQEIEGYVEKLQQRIYHAESLGEVRKVRDLQRMLINSGATLLLSIRRVTQLNKGKKTAGVDGYKALTSNERLELYHTMKELNIKCHNPKPAYRTYIEKKNGKLRPLGIPTIKDRIYQNIVRMALEPQWEARFEPTSYGFRPKRNCHDAIERIFNTVKGGKKQWIFEGDFKGCFDNLNHKFITEQIKGFPQSELIEKWLKAGFVDNSVFNETDEGTPQGGIISPLLANIALHGMEETIGTKYNTVNRKDEVTYENRSKYAMARYADDFVIMCESEQDAIDLFKILKPYLENRGLELAQEKTKVAHITEGFDFLGFNIKRYKTESGSKLIIKPSKNSIKSFKGKISDKTKMLYGKNIQTLINTLNPIIIGTANYWSSVVSKEVYTAMDNYVWVNVYRFLRRLHPKKSWKWIKEKYFKPDKTGQSKNKWILTDPITNNQLKKMAWTSIVRHQQVKHNYSLYNRELKEYFYKRDIKEFHKNNVAYRKKLAKKQEYKCPLCGMSITDFKEGLETHHKIPKVKGGSDDYRNLQLVHISCHIEYHKLFPVKEGLPDEAQLRNCLKFIKNKKSAGLI</sequence>
<dbReference type="InterPro" id="IPR043502">
    <property type="entry name" value="DNA/RNA_pol_sf"/>
</dbReference>
<dbReference type="GO" id="GO:0003676">
    <property type="term" value="F:nucleic acid binding"/>
    <property type="evidence" value="ECO:0007669"/>
    <property type="project" value="InterPro"/>
</dbReference>
<name>A0AAC9RLK1_9CLOT</name>
<dbReference type="Pfam" id="PF13655">
    <property type="entry name" value="RVT_N"/>
    <property type="match status" value="1"/>
</dbReference>
<dbReference type="CDD" id="cd00085">
    <property type="entry name" value="HNHc"/>
    <property type="match status" value="1"/>
</dbReference>
<protein>
    <submittedName>
        <fullName evidence="2">Group II intron reverse transcriptase/maturase</fullName>
    </submittedName>
    <submittedName>
        <fullName evidence="3">Group II intron-encoded protein LtrA</fullName>
    </submittedName>
</protein>
<evidence type="ECO:0000313" key="5">
    <source>
        <dbReference type="Proteomes" id="UP000192478"/>
    </source>
</evidence>
<dbReference type="Pfam" id="PF00078">
    <property type="entry name" value="RVT_1"/>
    <property type="match status" value="1"/>
</dbReference>
<feature type="domain" description="Reverse transcriptase" evidence="1">
    <location>
        <begin position="97"/>
        <end position="336"/>
    </location>
</feature>
<dbReference type="Proteomes" id="UP000192478">
    <property type="component" value="Chromosome"/>
</dbReference>
<dbReference type="AlphaFoldDB" id="A0AAC9RLK1"/>
<keyword evidence="2" id="KW-0808">Transferase</keyword>
<dbReference type="InterPro" id="IPR003615">
    <property type="entry name" value="HNH_nuc"/>
</dbReference>
<evidence type="ECO:0000313" key="3">
    <source>
        <dbReference type="EMBL" id="ARE87797.1"/>
    </source>
</evidence>
<dbReference type="GO" id="GO:0004519">
    <property type="term" value="F:endonuclease activity"/>
    <property type="evidence" value="ECO:0007669"/>
    <property type="project" value="InterPro"/>
</dbReference>
<dbReference type="EMBL" id="CP017603">
    <property type="protein sequence ID" value="AOY77259.1"/>
    <property type="molecule type" value="Genomic_DNA"/>
</dbReference>
<dbReference type="InterPro" id="IPR051083">
    <property type="entry name" value="GrpII_Intron_Splice-Mob/Def"/>
</dbReference>
<evidence type="ECO:0000313" key="4">
    <source>
        <dbReference type="Proteomes" id="UP000177894"/>
    </source>
</evidence>
<dbReference type="Pfam" id="PF01844">
    <property type="entry name" value="HNH"/>
    <property type="match status" value="1"/>
</dbReference>
<dbReference type="GO" id="GO:0008270">
    <property type="term" value="F:zinc ion binding"/>
    <property type="evidence" value="ECO:0007669"/>
    <property type="project" value="InterPro"/>
</dbReference>
<dbReference type="PROSITE" id="PS50878">
    <property type="entry name" value="RT_POL"/>
    <property type="match status" value="1"/>
</dbReference>